<feature type="compositionally biased region" description="Basic and acidic residues" evidence="1">
    <location>
        <begin position="252"/>
        <end position="280"/>
    </location>
</feature>
<dbReference type="InterPro" id="IPR036691">
    <property type="entry name" value="Endo/exonu/phosph_ase_sf"/>
</dbReference>
<dbReference type="SUPFAM" id="SSF56219">
    <property type="entry name" value="DNase I-like"/>
    <property type="match status" value="1"/>
</dbReference>
<feature type="domain" description="Endonuclease/exonuclease/phosphatase" evidence="2">
    <location>
        <begin position="308"/>
        <end position="497"/>
    </location>
</feature>
<reference evidence="3 4" key="1">
    <citation type="journal article" date="2015" name="Genome Biol. Evol.">
        <title>Comparative Genomics of a Bacterivorous Green Alga Reveals Evolutionary Causalities and Consequences of Phago-Mixotrophic Mode of Nutrition.</title>
        <authorList>
            <person name="Burns J.A."/>
            <person name="Paasch A."/>
            <person name="Narechania A."/>
            <person name="Kim E."/>
        </authorList>
    </citation>
    <scope>NUCLEOTIDE SEQUENCE [LARGE SCALE GENOMIC DNA]</scope>
    <source>
        <strain evidence="3 4">PLY_AMNH</strain>
    </source>
</reference>
<dbReference type="AlphaFoldDB" id="A0AAE0CHS1"/>
<feature type="compositionally biased region" description="Basic and acidic residues" evidence="1">
    <location>
        <begin position="233"/>
        <end position="243"/>
    </location>
</feature>
<proteinExistence type="predicted"/>
<dbReference type="EMBL" id="LGRX02024230">
    <property type="protein sequence ID" value="KAK3254052.1"/>
    <property type="molecule type" value="Genomic_DNA"/>
</dbReference>
<evidence type="ECO:0000313" key="3">
    <source>
        <dbReference type="EMBL" id="KAK3254052.1"/>
    </source>
</evidence>
<organism evidence="3 4">
    <name type="scientific">Cymbomonas tetramitiformis</name>
    <dbReference type="NCBI Taxonomy" id="36881"/>
    <lineage>
        <taxon>Eukaryota</taxon>
        <taxon>Viridiplantae</taxon>
        <taxon>Chlorophyta</taxon>
        <taxon>Pyramimonadophyceae</taxon>
        <taxon>Pyramimonadales</taxon>
        <taxon>Pyramimonadaceae</taxon>
        <taxon>Cymbomonas</taxon>
    </lineage>
</organism>
<evidence type="ECO:0000256" key="1">
    <source>
        <dbReference type="SAM" id="MobiDB-lite"/>
    </source>
</evidence>
<feature type="compositionally biased region" description="Polar residues" evidence="1">
    <location>
        <begin position="188"/>
        <end position="197"/>
    </location>
</feature>
<feature type="region of interest" description="Disordered" evidence="1">
    <location>
        <begin position="481"/>
        <end position="517"/>
    </location>
</feature>
<comment type="caution">
    <text evidence="3">The sequence shown here is derived from an EMBL/GenBank/DDBJ whole genome shotgun (WGS) entry which is preliminary data.</text>
</comment>
<feature type="compositionally biased region" description="Polar residues" evidence="1">
    <location>
        <begin position="159"/>
        <end position="180"/>
    </location>
</feature>
<sequence length="580" mass="65864">MKEDVQHIEEGTEEVEVVGEMEAKKPRIQEDKAQGIGAANAFMRRMTQDYTKERVEETMRGQGVSMQALMEVGEILRAMREEDHTLIRRTMETLEKDGHTQIAIRDREKWGIMMLTATGRDIQAHVWVPTGRMREQNELLGIVDTVLQAGDERRHIGTEGSQTNNTGDTTRTGVMPTSNAEGPDGQMDDNTALTMTRGNAGDTQGEEGVRCTERLVQTTLQFRVESAEQASSRLEKERSAAERRRLRPPTSKKADRVTKMPDKPDKGNNAETKGSPEARKHWGGGMPKTENLDPENMQDGQQHTVTFLTWNIQGSRYSLYELEEQMGRWDIDVAVVTETKTANEEIKRHFRNSKQSNICTNVPKSRSKTGEDHQTAGLAVILRGEYAKPHNYTEVKVPHLQGVLTHTLLHFPGEKYLHLIGVYYPVEGKEATNGTNEEGHQEELTRRETRKGIREYVQMVTSANEGNSGETALVCGDLNATTGKPMNSRDRDRNKAAPPAEQHGLHLPKTLRKARDGHLRERNRCRENIGSWKKDIEARECATEEVRTTDFDNGTEEMREWEQWEREQKKTGSKRSKEMH</sequence>
<dbReference type="InterPro" id="IPR005135">
    <property type="entry name" value="Endo/exonuclease/phosphatase"/>
</dbReference>
<feature type="region of interest" description="Disordered" evidence="1">
    <location>
        <begin position="542"/>
        <end position="580"/>
    </location>
</feature>
<evidence type="ECO:0000259" key="2">
    <source>
        <dbReference type="Pfam" id="PF03372"/>
    </source>
</evidence>
<dbReference type="Gene3D" id="3.60.10.10">
    <property type="entry name" value="Endonuclease/exonuclease/phosphatase"/>
    <property type="match status" value="1"/>
</dbReference>
<feature type="region of interest" description="Disordered" evidence="1">
    <location>
        <begin position="224"/>
        <end position="293"/>
    </location>
</feature>
<accession>A0AAE0CHS1</accession>
<gene>
    <name evidence="3" type="ORF">CYMTET_36714</name>
</gene>
<dbReference type="Proteomes" id="UP001190700">
    <property type="component" value="Unassembled WGS sequence"/>
</dbReference>
<feature type="region of interest" description="Disordered" evidence="1">
    <location>
        <begin position="153"/>
        <end position="209"/>
    </location>
</feature>
<protein>
    <recommendedName>
        <fullName evidence="2">Endonuclease/exonuclease/phosphatase domain-containing protein</fullName>
    </recommendedName>
</protein>
<keyword evidence="4" id="KW-1185">Reference proteome</keyword>
<name>A0AAE0CHS1_9CHLO</name>
<dbReference type="Pfam" id="PF03372">
    <property type="entry name" value="Exo_endo_phos"/>
    <property type="match status" value="1"/>
</dbReference>
<evidence type="ECO:0000313" key="4">
    <source>
        <dbReference type="Proteomes" id="UP001190700"/>
    </source>
</evidence>